<feature type="coiled-coil region" evidence="2">
    <location>
        <begin position="101"/>
        <end position="317"/>
    </location>
</feature>
<reference evidence="5 6" key="2">
    <citation type="submission" date="2018-11" db="EMBL/GenBank/DDBJ databases">
        <authorList>
            <consortium name="Pathogen Informatics"/>
        </authorList>
    </citation>
    <scope>NUCLEOTIDE SEQUENCE [LARGE SCALE GENOMIC DNA]</scope>
</reference>
<dbReference type="Pfam" id="PF21771">
    <property type="entry name" value="CFAP58_CC"/>
    <property type="match status" value="1"/>
</dbReference>
<dbReference type="PANTHER" id="PTHR32083">
    <property type="entry name" value="CILIA AND FLAGELLA-ASSOCIATED PROTEIN 58-RELATED"/>
    <property type="match status" value="1"/>
</dbReference>
<keyword evidence="1 2" id="KW-0175">Coiled coil</keyword>
<gene>
    <name evidence="5" type="ORF">HDID_LOCUS10325</name>
</gene>
<evidence type="ECO:0000313" key="6">
    <source>
        <dbReference type="Proteomes" id="UP000274504"/>
    </source>
</evidence>
<protein>
    <submittedName>
        <fullName evidence="7">GRIP domain-containing protein</fullName>
    </submittedName>
</protein>
<feature type="coiled-coil region" evidence="2">
    <location>
        <begin position="612"/>
        <end position="656"/>
    </location>
</feature>
<evidence type="ECO:0000259" key="4">
    <source>
        <dbReference type="Pfam" id="PF21771"/>
    </source>
</evidence>
<dbReference type="AlphaFoldDB" id="A0A158QGA8"/>
<evidence type="ECO:0000256" key="3">
    <source>
        <dbReference type="SAM" id="MobiDB-lite"/>
    </source>
</evidence>
<sequence>MAALLKSHENEKKLMKRCRELKADILSNSVRIQHVNKISSDNPANISKLKKELEYARGLVFAADAKENQVKDRIKIIKENIATLSKVIEKGESDEIGANAVAEVTKNLEEVTREKVEQEAENAGIRKEIDSTKEQINTLQDEIVQAQQKIAELGKDIQNKSSEAQRELRKKERMERELNEVREKFESKQSEIQAVNYAIENLQKDLEKRQEENQALQVTNEQSFRKLQLSEAKLAEAQEKLDAQTNLTESLRMENEARLVEVKQREEEVNVIKSENDKLINQNDSSNKRLQEIEEKKQELEQTRSKIRESIGAIEREILETRKAMKRDRKVCEDLTRQRDVLSKSLFKVQTQAAKQADILKIHEQSKQNLEQEISNYSQETQTQKDMIGMLEKERDHYLKEASCYTQKVLALMEEVKYHEMEIFDNKKKIAEAQTKLKQQENLYEAVKSDRNLYSKNLIEAQEEITELKRKLSIMTQKIAQLKDEVACKDILMVQETAECKKVSQEWNNLQRELEKMKELTIKNKTFMEAQKKEEKRLVTRIQEAETEHSKYKKVLSEAINDKNVLEVQLARRNDELVEVHEKICLLENELINGEKEYANVLNNLKIVRDDIGRCRKEKALLQADLAQMEDLKREVIQAEKELRQEEVRCKVLEDELQIPINVHRWRQLEGSDPTTLEMIKKIHTLQKRLLNKTEEVVQKELQIEEKERFYVELKQTLARKPGPEVAEQMFIYQSTLRERQAALKVMKEQAEKYDESINQYKQQLEGLHDEAEDMKKTYITKKLESDKSRGRQKKEREPTFNLILENASPVISTKNLEEAMKVEIEKEERKSRQRRVGKIEGKAENSVMGGENNEHQIEGAEIGGQSISDRD</sequence>
<reference evidence="7" key="1">
    <citation type="submission" date="2016-04" db="UniProtKB">
        <authorList>
            <consortium name="WormBaseParasite"/>
        </authorList>
    </citation>
    <scope>IDENTIFICATION</scope>
</reference>
<evidence type="ECO:0000313" key="5">
    <source>
        <dbReference type="EMBL" id="VDL63101.1"/>
    </source>
</evidence>
<dbReference type="EMBL" id="UYSG01011623">
    <property type="protein sequence ID" value="VDL63101.1"/>
    <property type="molecule type" value="Genomic_DNA"/>
</dbReference>
<dbReference type="STRING" id="6216.A0A158QGA8"/>
<feature type="domain" description="Cilia- and flagella-associated protein 58 central coiled coil" evidence="4">
    <location>
        <begin position="322"/>
        <end position="622"/>
    </location>
</feature>
<organism evidence="7">
    <name type="scientific">Hymenolepis diminuta</name>
    <name type="common">Rat tapeworm</name>
    <dbReference type="NCBI Taxonomy" id="6216"/>
    <lineage>
        <taxon>Eukaryota</taxon>
        <taxon>Metazoa</taxon>
        <taxon>Spiralia</taxon>
        <taxon>Lophotrochozoa</taxon>
        <taxon>Platyhelminthes</taxon>
        <taxon>Cestoda</taxon>
        <taxon>Eucestoda</taxon>
        <taxon>Cyclophyllidea</taxon>
        <taxon>Hymenolepididae</taxon>
        <taxon>Hymenolepis</taxon>
    </lineage>
</organism>
<dbReference type="PANTHER" id="PTHR32083:SF0">
    <property type="entry name" value="CILIA AND FLAGELLA-ASSOCIATED PROTEIN 58"/>
    <property type="match status" value="1"/>
</dbReference>
<dbReference type="Proteomes" id="UP000274504">
    <property type="component" value="Unassembled WGS sequence"/>
</dbReference>
<feature type="coiled-coil region" evidence="2">
    <location>
        <begin position="430"/>
        <end position="562"/>
    </location>
</feature>
<accession>A0A158QGA8</accession>
<feature type="coiled-coil region" evidence="2">
    <location>
        <begin position="353"/>
        <end position="387"/>
    </location>
</feature>
<feature type="region of interest" description="Disordered" evidence="3">
    <location>
        <begin position="825"/>
        <end position="872"/>
    </location>
</feature>
<name>A0A158QGA8_HYMDI</name>
<evidence type="ECO:0000313" key="7">
    <source>
        <dbReference type="WBParaSite" id="HDID_0001032701-mRNA-1"/>
    </source>
</evidence>
<dbReference type="InterPro" id="IPR049270">
    <property type="entry name" value="CFAP58_CC"/>
</dbReference>
<dbReference type="WBParaSite" id="HDID_0001032701-mRNA-1">
    <property type="protein sequence ID" value="HDID_0001032701-mRNA-1"/>
    <property type="gene ID" value="HDID_0001032701"/>
</dbReference>
<proteinExistence type="predicted"/>
<dbReference type="OrthoDB" id="264785at2759"/>
<dbReference type="GO" id="GO:0005856">
    <property type="term" value="C:cytoskeleton"/>
    <property type="evidence" value="ECO:0007669"/>
    <property type="project" value="TreeGrafter"/>
</dbReference>
<evidence type="ECO:0000256" key="1">
    <source>
        <dbReference type="ARBA" id="ARBA00023054"/>
    </source>
</evidence>
<evidence type="ECO:0000256" key="2">
    <source>
        <dbReference type="SAM" id="Coils"/>
    </source>
</evidence>
<feature type="coiled-coil region" evidence="2">
    <location>
        <begin position="744"/>
        <end position="778"/>
    </location>
</feature>